<dbReference type="PANTHER" id="PTHR12526:SF630">
    <property type="entry name" value="GLYCOSYLTRANSFERASE"/>
    <property type="match status" value="1"/>
</dbReference>
<dbReference type="Gene3D" id="3.40.50.2000">
    <property type="entry name" value="Glycogen Phosphorylase B"/>
    <property type="match status" value="1"/>
</dbReference>
<gene>
    <name evidence="1" type="primary">mshA_1</name>
    <name evidence="1" type="ORF">WG78_15175</name>
</gene>
<dbReference type="EC" id="2.4.1.250" evidence="1"/>
<protein>
    <submittedName>
        <fullName evidence="1">D-inositol-3-phosphate glycosyltransferase</fullName>
        <ecNumber evidence="1">2.4.1.250</ecNumber>
    </submittedName>
</protein>
<dbReference type="STRING" id="857265.WG78_15175"/>
<evidence type="ECO:0000313" key="1">
    <source>
        <dbReference type="EMBL" id="KPC51824.1"/>
    </source>
</evidence>
<dbReference type="CDD" id="cd03801">
    <property type="entry name" value="GT4_PimA-like"/>
    <property type="match status" value="1"/>
</dbReference>
<dbReference type="Pfam" id="PF13692">
    <property type="entry name" value="Glyco_trans_1_4"/>
    <property type="match status" value="1"/>
</dbReference>
<evidence type="ECO:0000313" key="2">
    <source>
        <dbReference type="Proteomes" id="UP000037939"/>
    </source>
</evidence>
<proteinExistence type="predicted"/>
<dbReference type="GO" id="GO:0102710">
    <property type="term" value="F:D-inositol-3-phosphate glycosyltransferase activity"/>
    <property type="evidence" value="ECO:0007669"/>
    <property type="project" value="UniProtKB-EC"/>
</dbReference>
<comment type="caution">
    <text evidence="1">The sequence shown here is derived from an EMBL/GenBank/DDBJ whole genome shotgun (WGS) entry which is preliminary data.</text>
</comment>
<dbReference type="OrthoDB" id="267270at2"/>
<keyword evidence="1" id="KW-0808">Transferase</keyword>
<keyword evidence="1" id="KW-0328">Glycosyltransferase</keyword>
<dbReference type="SUPFAM" id="SSF53756">
    <property type="entry name" value="UDP-Glycosyltransferase/glycogen phosphorylase"/>
    <property type="match status" value="1"/>
</dbReference>
<keyword evidence="2" id="KW-1185">Reference proteome</keyword>
<reference evidence="1 2" key="1">
    <citation type="submission" date="2015-07" db="EMBL/GenBank/DDBJ databases">
        <title>Draft genome sequence of the Amantichitinum ursilacus IGB-41, a new chitin-degrading bacterium.</title>
        <authorList>
            <person name="Kirstahler P."/>
            <person name="Guenther M."/>
            <person name="Grumaz C."/>
            <person name="Rupp S."/>
            <person name="Zibek S."/>
            <person name="Sohn K."/>
        </authorList>
    </citation>
    <scope>NUCLEOTIDE SEQUENCE [LARGE SCALE GENOMIC DNA]</scope>
    <source>
        <strain evidence="1 2">IGB-41</strain>
    </source>
</reference>
<dbReference type="EMBL" id="LAQT01000013">
    <property type="protein sequence ID" value="KPC51824.1"/>
    <property type="molecule type" value="Genomic_DNA"/>
</dbReference>
<dbReference type="RefSeq" id="WP_053938675.1">
    <property type="nucleotide sequence ID" value="NZ_LAQT01000013.1"/>
</dbReference>
<accession>A0A0N1JSJ0</accession>
<dbReference type="PANTHER" id="PTHR12526">
    <property type="entry name" value="GLYCOSYLTRANSFERASE"/>
    <property type="match status" value="1"/>
</dbReference>
<sequence length="374" mass="41584">MATILTGKSYPFIFNTPRSNQFDTVVRSKVYSGHRFWGPLQAVSVQKRVGGPDLIHAFNSIPLDLKPYVLGFEGELPRSMSGPGRVAVRKLLRPQLLSRRCRGLFPISKFARHLFERSARDWPDFDQALAKCQVMYPSIPLHVTAARTLHTNPITLTFIGAEWARKGGAVCARVARLLKAAGVPFVLNVISRMDYGIHVYTDTSAEFYANDIAALKTEGVRLLNGLPNKQVLEILAQSDLCLLPTLDDSFGFNIIESMSYGVPVIASGICAIPEIIDDGVDGFLLKLPVDEGGRWQHIYTPGEQRAGADFQRKLDATYNDMAAQISAIVQRVVDGQIDYHALSANAIKKIETRFEANLISEQWHQIYKRSLRAA</sequence>
<organism evidence="1 2">
    <name type="scientific">Amantichitinum ursilacus</name>
    <dbReference type="NCBI Taxonomy" id="857265"/>
    <lineage>
        <taxon>Bacteria</taxon>
        <taxon>Pseudomonadati</taxon>
        <taxon>Pseudomonadota</taxon>
        <taxon>Betaproteobacteria</taxon>
        <taxon>Neisseriales</taxon>
        <taxon>Chitinibacteraceae</taxon>
        <taxon>Amantichitinum</taxon>
    </lineage>
</organism>
<dbReference type="Proteomes" id="UP000037939">
    <property type="component" value="Unassembled WGS sequence"/>
</dbReference>
<name>A0A0N1JSJ0_9NEIS</name>
<dbReference type="AlphaFoldDB" id="A0A0N1JSJ0"/>